<dbReference type="FunFam" id="3.90.960.10:FF:000005">
    <property type="entry name" value="Putative prolyl-tRNA synthetase"/>
    <property type="match status" value="1"/>
</dbReference>
<proteinExistence type="inferred from homology"/>
<reference evidence="3 4" key="1">
    <citation type="submission" date="2014-08" db="EMBL/GenBank/DDBJ databases">
        <title>Whole genome shotgun sequence of Sphingomonas paucimobilis NBRC 13935.</title>
        <authorList>
            <person name="Hosoyama A."/>
            <person name="Hashimoto M."/>
            <person name="Hosoyama Y."/>
            <person name="Noguchi M."/>
            <person name="Uohara A."/>
            <person name="Ohji S."/>
            <person name="Katano-Makiyama Y."/>
            <person name="Ichikawa N."/>
            <person name="Kimura A."/>
            <person name="Yamazoe A."/>
            <person name="Fujita N."/>
        </authorList>
    </citation>
    <scope>NUCLEOTIDE SEQUENCE [LARGE SCALE GENOMIC DNA]</scope>
    <source>
        <strain evidence="3 4">NBRC 13935</strain>
    </source>
</reference>
<dbReference type="Gene3D" id="3.90.960.10">
    <property type="entry name" value="YbaK/aminoacyl-tRNA synthetase-associated domain"/>
    <property type="match status" value="1"/>
</dbReference>
<dbReference type="InterPro" id="IPR007214">
    <property type="entry name" value="YbaK/aa-tRNA-synth-assoc-dom"/>
</dbReference>
<dbReference type="InterPro" id="IPR040285">
    <property type="entry name" value="ProX/PRXD1"/>
</dbReference>
<evidence type="ECO:0000313" key="4">
    <source>
        <dbReference type="Proteomes" id="UP000032025"/>
    </source>
</evidence>
<name>A0A0C9MTM2_SPHPI</name>
<dbReference type="AlphaFoldDB" id="A0A0C9MTM2"/>
<accession>A0A0C9MTM2</accession>
<dbReference type="PANTHER" id="PTHR31423">
    <property type="entry name" value="YBAK DOMAIN-CONTAINING PROTEIN"/>
    <property type="match status" value="1"/>
</dbReference>
<comment type="caution">
    <text evidence="3">The sequence shown here is derived from an EMBL/GenBank/DDBJ whole genome shotgun (WGS) entry which is preliminary data.</text>
</comment>
<evidence type="ECO:0000313" key="3">
    <source>
        <dbReference type="EMBL" id="GAN14066.1"/>
    </source>
</evidence>
<gene>
    <name evidence="3" type="ORF">SP6_30_02070</name>
</gene>
<dbReference type="PANTHER" id="PTHR31423:SF3">
    <property type="entry name" value="PROLYL-TRNA SYNTHETASE ASSOCIATED DOMAIN-CONTAINING PROTEIN 1-RELATED"/>
    <property type="match status" value="1"/>
</dbReference>
<dbReference type="InterPro" id="IPR036754">
    <property type="entry name" value="YbaK/aa-tRNA-synt-asso_dom_sf"/>
</dbReference>
<dbReference type="EMBL" id="BBJS01000030">
    <property type="protein sequence ID" value="GAN14066.1"/>
    <property type="molecule type" value="Genomic_DNA"/>
</dbReference>
<protein>
    <submittedName>
        <fullName evidence="3">DNA, contig: SP630</fullName>
    </submittedName>
</protein>
<comment type="similarity">
    <text evidence="1">Belongs to the PRORSD1 family.</text>
</comment>
<keyword evidence="4" id="KW-1185">Reference proteome</keyword>
<organism evidence="3 4">
    <name type="scientific">Sphingomonas paucimobilis NBRC 13935</name>
    <dbReference type="NCBI Taxonomy" id="1219050"/>
    <lineage>
        <taxon>Bacteria</taxon>
        <taxon>Pseudomonadati</taxon>
        <taxon>Pseudomonadota</taxon>
        <taxon>Alphaproteobacteria</taxon>
        <taxon>Sphingomonadales</taxon>
        <taxon>Sphingomonadaceae</taxon>
        <taxon>Sphingomonas</taxon>
    </lineage>
</organism>
<dbReference type="SUPFAM" id="SSF55826">
    <property type="entry name" value="YbaK/ProRS associated domain"/>
    <property type="match status" value="1"/>
</dbReference>
<dbReference type="Pfam" id="PF04073">
    <property type="entry name" value="tRNA_edit"/>
    <property type="match status" value="1"/>
</dbReference>
<evidence type="ECO:0000256" key="1">
    <source>
        <dbReference type="ARBA" id="ARBA00010201"/>
    </source>
</evidence>
<evidence type="ECO:0000259" key="2">
    <source>
        <dbReference type="Pfam" id="PF04073"/>
    </source>
</evidence>
<dbReference type="RefSeq" id="WP_037568561.1">
    <property type="nucleotide sequence ID" value="NZ_BBJS01000030.1"/>
</dbReference>
<sequence>MTEDEIYAAFQREGIAFEKLEHPAVFTVEESADIHAALPGAHTKNLFLKDKQKRFWLVVLPYDRRADLKGMAERLEAGKFSFGSAEDMERLLQVTPGAVTPLAIANVTPGDVRLVFDESFRSDAPIAVHPLRNTATVALPFVPLKVWLEKLGHDVRVVTLP</sequence>
<dbReference type="GO" id="GO:0002161">
    <property type="term" value="F:aminoacyl-tRNA deacylase activity"/>
    <property type="evidence" value="ECO:0007669"/>
    <property type="project" value="InterPro"/>
</dbReference>
<dbReference type="Proteomes" id="UP000032025">
    <property type="component" value="Unassembled WGS sequence"/>
</dbReference>
<dbReference type="CDD" id="cd04335">
    <property type="entry name" value="PrdX_deacylase"/>
    <property type="match status" value="1"/>
</dbReference>
<feature type="domain" description="YbaK/aminoacyl-tRNA synthetase-associated" evidence="2">
    <location>
        <begin position="22"/>
        <end position="139"/>
    </location>
</feature>